<accession>A0A346TI21</accession>
<dbReference type="EMBL" id="MG770201">
    <property type="protein sequence ID" value="AXU25104.1"/>
    <property type="molecule type" value="mRNA"/>
</dbReference>
<keyword evidence="6 10" id="KW-1133">Transmembrane helix</keyword>
<dbReference type="GO" id="GO:0004984">
    <property type="term" value="F:olfactory receptor activity"/>
    <property type="evidence" value="ECO:0007669"/>
    <property type="project" value="InterPro"/>
</dbReference>
<dbReference type="AlphaFoldDB" id="A0A346TI21"/>
<dbReference type="Pfam" id="PF02949">
    <property type="entry name" value="7tm_6"/>
    <property type="match status" value="1"/>
</dbReference>
<comment type="caution">
    <text evidence="10">Lacks conserved residue(s) required for the propagation of feature annotation.</text>
</comment>
<protein>
    <recommendedName>
        <fullName evidence="10">Odorant receptor</fullName>
    </recommendedName>
</protein>
<reference evidence="11" key="1">
    <citation type="journal article" date="2018" name="Sci. Rep.">
        <title>Identification and expression analysis of putative chemoreception genes from Cyrtorhinus lividipennis (Hemiptera: Miridae) antennal transcriptome.</title>
        <authorList>
            <person name="Wang G.Y."/>
            <person name="Zhu J.L."/>
            <person name="Zhou W.W."/>
            <person name="Liu S."/>
            <person name="Khairul Q.M."/>
            <person name="Ansari N.A."/>
            <person name="Zhu Z.R."/>
        </authorList>
    </citation>
    <scope>NUCLEOTIDE SEQUENCE</scope>
</reference>
<feature type="transmembrane region" description="Helical" evidence="10">
    <location>
        <begin position="48"/>
        <end position="67"/>
    </location>
</feature>
<dbReference type="GO" id="GO:0005886">
    <property type="term" value="C:plasma membrane"/>
    <property type="evidence" value="ECO:0007669"/>
    <property type="project" value="UniProtKB-SubCell"/>
</dbReference>
<organism evidence="11">
    <name type="scientific">Cyrtorhinus lividipennis</name>
    <dbReference type="NCBI Taxonomy" id="1032904"/>
    <lineage>
        <taxon>Eukaryota</taxon>
        <taxon>Metazoa</taxon>
        <taxon>Ecdysozoa</taxon>
        <taxon>Arthropoda</taxon>
        <taxon>Hexapoda</taxon>
        <taxon>Insecta</taxon>
        <taxon>Pterygota</taxon>
        <taxon>Neoptera</taxon>
        <taxon>Paraneoptera</taxon>
        <taxon>Hemiptera</taxon>
        <taxon>Heteroptera</taxon>
        <taxon>Panheteroptera</taxon>
        <taxon>Cimicomorpha</taxon>
        <taxon>Miridae</taxon>
        <taxon>Orthotylini</taxon>
        <taxon>Cyrtorhinus</taxon>
    </lineage>
</organism>
<feature type="transmembrane region" description="Helical" evidence="10">
    <location>
        <begin position="329"/>
        <end position="346"/>
    </location>
</feature>
<dbReference type="GO" id="GO:0005549">
    <property type="term" value="F:odorant binding"/>
    <property type="evidence" value="ECO:0007669"/>
    <property type="project" value="InterPro"/>
</dbReference>
<evidence type="ECO:0000256" key="6">
    <source>
        <dbReference type="ARBA" id="ARBA00022989"/>
    </source>
</evidence>
<keyword evidence="2" id="KW-1003">Cell membrane</keyword>
<dbReference type="PANTHER" id="PTHR21137:SF35">
    <property type="entry name" value="ODORANT RECEPTOR 19A-RELATED"/>
    <property type="match status" value="1"/>
</dbReference>
<reference evidence="11" key="2">
    <citation type="submission" date="2018-01" db="EMBL/GenBank/DDBJ databases">
        <authorList>
            <person name="Gaut B.S."/>
            <person name="Morton B.R."/>
            <person name="Clegg M.T."/>
            <person name="Duvall M.R."/>
        </authorList>
    </citation>
    <scope>NUCLEOTIDE SEQUENCE</scope>
</reference>
<comment type="subcellular location">
    <subcellularLocation>
        <location evidence="1 10">Cell membrane</location>
        <topology evidence="1 10">Multi-pass membrane protein</topology>
    </subcellularLocation>
</comment>
<evidence type="ECO:0000256" key="9">
    <source>
        <dbReference type="ARBA" id="ARBA00023224"/>
    </source>
</evidence>
<evidence type="ECO:0000256" key="10">
    <source>
        <dbReference type="RuleBase" id="RU351113"/>
    </source>
</evidence>
<keyword evidence="5 10" id="KW-0552">Olfaction</keyword>
<feature type="transmembrane region" description="Helical" evidence="10">
    <location>
        <begin position="291"/>
        <end position="317"/>
    </location>
</feature>
<evidence type="ECO:0000256" key="5">
    <source>
        <dbReference type="ARBA" id="ARBA00022725"/>
    </source>
</evidence>
<evidence type="ECO:0000313" key="11">
    <source>
        <dbReference type="EMBL" id="AXU25104.1"/>
    </source>
</evidence>
<keyword evidence="7 10" id="KW-0472">Membrane</keyword>
<dbReference type="InterPro" id="IPR004117">
    <property type="entry name" value="7tm6_olfct_rcpt"/>
</dbReference>
<dbReference type="GO" id="GO:0007165">
    <property type="term" value="P:signal transduction"/>
    <property type="evidence" value="ECO:0007669"/>
    <property type="project" value="UniProtKB-KW"/>
</dbReference>
<feature type="transmembrane region" description="Helical" evidence="10">
    <location>
        <begin position="139"/>
        <end position="159"/>
    </location>
</feature>
<evidence type="ECO:0000256" key="1">
    <source>
        <dbReference type="ARBA" id="ARBA00004651"/>
    </source>
</evidence>
<keyword evidence="4 10" id="KW-0812">Transmembrane</keyword>
<name>A0A346TI21_9HEMI</name>
<evidence type="ECO:0000256" key="7">
    <source>
        <dbReference type="ARBA" id="ARBA00023136"/>
    </source>
</evidence>
<dbReference type="PANTHER" id="PTHR21137">
    <property type="entry name" value="ODORANT RECEPTOR"/>
    <property type="match status" value="1"/>
</dbReference>
<feature type="transmembrane region" description="Helical" evidence="10">
    <location>
        <begin position="196"/>
        <end position="219"/>
    </location>
</feature>
<evidence type="ECO:0000256" key="8">
    <source>
        <dbReference type="ARBA" id="ARBA00023170"/>
    </source>
</evidence>
<comment type="similarity">
    <text evidence="10">Belongs to the insect chemoreceptor superfamily. Heteromeric odorant receptor channel (TC 1.A.69) family.</text>
</comment>
<keyword evidence="8 10" id="KW-0675">Receptor</keyword>
<feature type="transmembrane region" description="Helical" evidence="10">
    <location>
        <begin position="79"/>
        <end position="97"/>
    </location>
</feature>
<evidence type="ECO:0000256" key="4">
    <source>
        <dbReference type="ARBA" id="ARBA00022692"/>
    </source>
</evidence>
<sequence length="423" mass="49293">MVKKSPKFEEREMHEVLRDYYSVLPVLGGFFPFLHTRGWRIVSLIHYTIMYSVMILAEVNVAYTTYLVRDRPSLLSQSLHLFIVGLVAMGCSLFLTLQRRKIKDYTTIFNHQFSMCEYANNNFFVGISKKTSQLNKVRILTWFAMYGSCGVVGILQPVINSFFDIHFEVIQLNGVWMNLPFLMWCPWDLEKSNTAWFWAFLFQGVYLSYCAVVVTSAIVMQFNVIDRLLDQFKLITYGVKTLDQRAKIIFKERYPMLTRKLNKRAYENCFYDCIKQSVLHHLRVGKEYKSFVELSTVPVAVPFYGGAILLGMAMITMTADDDPRIGPKFFYGMMAVSEFINMYLICQAGQNFEDITTEMFTALYQTRWYLWPKRTQKALMIMRFGCIRPLKYKCAMLVLNMELFSELVNSAYSIFNLKAASSS</sequence>
<evidence type="ECO:0000256" key="2">
    <source>
        <dbReference type="ARBA" id="ARBA00022475"/>
    </source>
</evidence>
<evidence type="ECO:0000256" key="3">
    <source>
        <dbReference type="ARBA" id="ARBA00022606"/>
    </source>
</evidence>
<keyword evidence="9 10" id="KW-0807">Transducer</keyword>
<keyword evidence="3 10" id="KW-0716">Sensory transduction</keyword>
<proteinExistence type="evidence at transcript level"/>